<organism evidence="8 9">
    <name type="scientific">Puccinia graminis f. sp. tritici</name>
    <dbReference type="NCBI Taxonomy" id="56615"/>
    <lineage>
        <taxon>Eukaryota</taxon>
        <taxon>Fungi</taxon>
        <taxon>Dikarya</taxon>
        <taxon>Basidiomycota</taxon>
        <taxon>Pucciniomycotina</taxon>
        <taxon>Pucciniomycetes</taxon>
        <taxon>Pucciniales</taxon>
        <taxon>Pucciniaceae</taxon>
        <taxon>Puccinia</taxon>
    </lineage>
</organism>
<name>A0A5B0P8U9_PUCGR</name>
<dbReference type="InterPro" id="IPR036390">
    <property type="entry name" value="WH_DNA-bd_sf"/>
</dbReference>
<proteinExistence type="inferred from homology"/>
<evidence type="ECO:0000313" key="8">
    <source>
        <dbReference type="EMBL" id="KAA1097024.1"/>
    </source>
</evidence>
<dbReference type="EMBL" id="VDEP01000360">
    <property type="protein sequence ID" value="KAA1097024.1"/>
    <property type="molecule type" value="Genomic_DNA"/>
</dbReference>
<comment type="similarity">
    <text evidence="2 5">Belongs to the HSF family.</text>
</comment>
<dbReference type="SUPFAM" id="SSF46785">
    <property type="entry name" value="Winged helix' DNA-binding domain"/>
    <property type="match status" value="1"/>
</dbReference>
<accession>A0A5B0P8U9</accession>
<evidence type="ECO:0000313" key="9">
    <source>
        <dbReference type="Proteomes" id="UP000325313"/>
    </source>
</evidence>
<evidence type="ECO:0000259" key="7">
    <source>
        <dbReference type="SMART" id="SM00415"/>
    </source>
</evidence>
<feature type="region of interest" description="Disordered" evidence="6">
    <location>
        <begin position="223"/>
        <end position="243"/>
    </location>
</feature>
<evidence type="ECO:0000256" key="3">
    <source>
        <dbReference type="ARBA" id="ARBA00023125"/>
    </source>
</evidence>
<dbReference type="GO" id="GO:0043565">
    <property type="term" value="F:sequence-specific DNA binding"/>
    <property type="evidence" value="ECO:0007669"/>
    <property type="project" value="InterPro"/>
</dbReference>
<dbReference type="Gene3D" id="1.10.10.10">
    <property type="entry name" value="Winged helix-like DNA-binding domain superfamily/Winged helix DNA-binding domain"/>
    <property type="match status" value="1"/>
</dbReference>
<keyword evidence="3" id="KW-0238">DNA-binding</keyword>
<dbReference type="InterPro" id="IPR000232">
    <property type="entry name" value="HSF_DNA-bd"/>
</dbReference>
<dbReference type="Proteomes" id="UP000325313">
    <property type="component" value="Unassembled WGS sequence"/>
</dbReference>
<dbReference type="SMART" id="SM00415">
    <property type="entry name" value="HSF"/>
    <property type="match status" value="1"/>
</dbReference>
<protein>
    <recommendedName>
        <fullName evidence="7">HSF-type DNA-binding domain-containing protein</fullName>
    </recommendedName>
</protein>
<feature type="domain" description="HSF-type DNA-binding" evidence="7">
    <location>
        <begin position="125"/>
        <end position="234"/>
    </location>
</feature>
<dbReference type="PANTHER" id="PTHR10015:SF427">
    <property type="entry name" value="HEAT SHOCK FACTOR PROTEIN"/>
    <property type="match status" value="1"/>
</dbReference>
<evidence type="ECO:0000256" key="6">
    <source>
        <dbReference type="SAM" id="MobiDB-lite"/>
    </source>
</evidence>
<keyword evidence="4" id="KW-0539">Nucleus</keyword>
<reference evidence="8 9" key="1">
    <citation type="submission" date="2019-05" db="EMBL/GenBank/DDBJ databases">
        <title>Emergence of the Ug99 lineage of the wheat stem rust pathogen through somatic hybridization.</title>
        <authorList>
            <person name="Li F."/>
            <person name="Upadhyaya N.M."/>
            <person name="Sperschneider J."/>
            <person name="Matny O."/>
            <person name="Nguyen-Phuc H."/>
            <person name="Mago R."/>
            <person name="Raley C."/>
            <person name="Miller M.E."/>
            <person name="Silverstein K.A.T."/>
            <person name="Henningsen E."/>
            <person name="Hirsch C.D."/>
            <person name="Visser B."/>
            <person name="Pretorius Z.A."/>
            <person name="Steffenson B.J."/>
            <person name="Schwessinger B."/>
            <person name="Dodds P.N."/>
            <person name="Figueroa M."/>
        </authorList>
    </citation>
    <scope>NUCLEOTIDE SEQUENCE [LARGE SCALE GENOMIC DNA]</scope>
    <source>
        <strain evidence="8 9">Ug99</strain>
    </source>
</reference>
<dbReference type="PRINTS" id="PR00056">
    <property type="entry name" value="HSFDOMAIN"/>
</dbReference>
<evidence type="ECO:0000256" key="5">
    <source>
        <dbReference type="RuleBase" id="RU004020"/>
    </source>
</evidence>
<comment type="subcellular location">
    <subcellularLocation>
        <location evidence="1">Nucleus</location>
    </subcellularLocation>
</comment>
<dbReference type="PANTHER" id="PTHR10015">
    <property type="entry name" value="HEAT SHOCK TRANSCRIPTION FACTOR"/>
    <property type="match status" value="1"/>
</dbReference>
<evidence type="ECO:0000256" key="4">
    <source>
        <dbReference type="ARBA" id="ARBA00023242"/>
    </source>
</evidence>
<dbReference type="InterPro" id="IPR036388">
    <property type="entry name" value="WH-like_DNA-bd_sf"/>
</dbReference>
<dbReference type="AlphaFoldDB" id="A0A5B0P8U9"/>
<feature type="compositionally biased region" description="Basic residues" evidence="6">
    <location>
        <begin position="234"/>
        <end position="243"/>
    </location>
</feature>
<dbReference type="Pfam" id="PF00447">
    <property type="entry name" value="HSF_DNA-bind"/>
    <property type="match status" value="1"/>
</dbReference>
<gene>
    <name evidence="8" type="ORF">PGTUg99_004051</name>
</gene>
<comment type="caution">
    <text evidence="8">The sequence shown here is derived from an EMBL/GenBank/DDBJ whole genome shotgun (WGS) entry which is preliminary data.</text>
</comment>
<dbReference type="GO" id="GO:0003700">
    <property type="term" value="F:DNA-binding transcription factor activity"/>
    <property type="evidence" value="ECO:0007669"/>
    <property type="project" value="InterPro"/>
</dbReference>
<dbReference type="GO" id="GO:0005634">
    <property type="term" value="C:nucleus"/>
    <property type="evidence" value="ECO:0007669"/>
    <property type="project" value="UniProtKB-SubCell"/>
</dbReference>
<evidence type="ECO:0000256" key="2">
    <source>
        <dbReference type="ARBA" id="ARBA00006403"/>
    </source>
</evidence>
<evidence type="ECO:0000256" key="1">
    <source>
        <dbReference type="ARBA" id="ARBA00004123"/>
    </source>
</evidence>
<sequence length="269" mass="30386">MPTTPLITLPFNSIWPHSPYPHNVNNQSTQYYHRQENANYISSPNAQPMPLNSGPTLYSKMSQMPSTSRRQNMPVSSHELLPIANRSRLASPGLSSRYSHMSLIKSDSPDCLTFRGRPSLRRVARLNARKLYHLCGHEEYRPYIRWNGPGDAFVLAHANSEFATQILPKFFRHSNVSSFIRQLNLYNFTRLPTIKLLDQVDNVQTNSSTSAFSGFSHPNFRRGDENSLSLIKPKPNKNKVARKATKCAMSAEDKGGKCGRKNNSIPGKL</sequence>